<dbReference type="eggNOG" id="COG1062">
    <property type="taxonomic scope" value="Bacteria"/>
</dbReference>
<evidence type="ECO:0000256" key="1">
    <source>
        <dbReference type="ARBA" id="ARBA00001947"/>
    </source>
</evidence>
<evidence type="ECO:0000259" key="11">
    <source>
        <dbReference type="SMART" id="SM00829"/>
    </source>
</evidence>
<dbReference type="InterPro" id="IPR013149">
    <property type="entry name" value="ADH-like_C"/>
</dbReference>
<dbReference type="SUPFAM" id="SSF51735">
    <property type="entry name" value="NAD(P)-binding Rossmann-fold domains"/>
    <property type="match status" value="1"/>
</dbReference>
<dbReference type="SMART" id="SM00829">
    <property type="entry name" value="PKS_ER"/>
    <property type="match status" value="1"/>
</dbReference>
<dbReference type="GO" id="GO:0046294">
    <property type="term" value="P:formaldehyde catabolic process"/>
    <property type="evidence" value="ECO:0007669"/>
    <property type="project" value="TreeGrafter"/>
</dbReference>
<dbReference type="Gene3D" id="3.90.180.10">
    <property type="entry name" value="Medium-chain alcohol dehydrogenases, catalytic domain"/>
    <property type="match status" value="1"/>
</dbReference>
<dbReference type="InterPro" id="IPR020843">
    <property type="entry name" value="ER"/>
</dbReference>
<dbReference type="InterPro" id="IPR023921">
    <property type="entry name" value="ADH_Zn_actinomycetes"/>
</dbReference>
<dbReference type="Pfam" id="PF00107">
    <property type="entry name" value="ADH_zinc_N"/>
    <property type="match status" value="1"/>
</dbReference>
<organism evidence="12 13">
    <name type="scientific">Gordonia rhizosphera NBRC 16068</name>
    <dbReference type="NCBI Taxonomy" id="1108045"/>
    <lineage>
        <taxon>Bacteria</taxon>
        <taxon>Bacillati</taxon>
        <taxon>Actinomycetota</taxon>
        <taxon>Actinomycetes</taxon>
        <taxon>Mycobacteriales</taxon>
        <taxon>Gordoniaceae</taxon>
        <taxon>Gordonia</taxon>
    </lineage>
</organism>
<sequence>MSLKTKAAILTGMGKPFELTELSLDPPKDGEVLIKYTAAGLCHSDLHLTDGDLPARYPIVGGHEGAGIIEEIGPGVTKVKPGDHVVCSFIPNCGTCRYCATGRQSLCDMGATILEGCMPDGSFRFHDGATDYGAMCMLGTFAERATISQHSVVKVDDWLPLDKAVLVGCGVPTGWGSAVYTGNVRAGDIVVIYGIGGIGINSVQGAVHAGAKYVIVVDPVAFKRDTAIKFGATHAFADAAEAQEKITELSWGQGADTAIVTVGTVDEAVVSSAIGAVGKGGSVVLTGLSSPEKFTVHWPGIDLTLNEKSIKGSLFGSANPQYDIVRLLRLYDAGQLKLDELVTRTYTLDQVNEGYQDLRDGKNIRGVIIHDS</sequence>
<comment type="caution">
    <text evidence="12">The sequence shown here is derived from an EMBL/GenBank/DDBJ whole genome shotgun (WGS) entry which is preliminary data.</text>
</comment>
<evidence type="ECO:0000256" key="5">
    <source>
        <dbReference type="ARBA" id="ARBA00022833"/>
    </source>
</evidence>
<evidence type="ECO:0000256" key="10">
    <source>
        <dbReference type="RuleBase" id="RU361277"/>
    </source>
</evidence>
<evidence type="ECO:0000256" key="7">
    <source>
        <dbReference type="ARBA" id="ARBA00023027"/>
    </source>
</evidence>
<gene>
    <name evidence="12" type="ORF">GORHZ_137_00160</name>
</gene>
<dbReference type="Gene3D" id="3.40.50.720">
    <property type="entry name" value="NAD(P)-binding Rossmann-like Domain"/>
    <property type="match status" value="1"/>
</dbReference>
<dbReference type="EC" id="1.1.1.1" evidence="3"/>
<evidence type="ECO:0000256" key="8">
    <source>
        <dbReference type="ARBA" id="ARBA00049164"/>
    </source>
</evidence>
<dbReference type="OrthoDB" id="334894at2"/>
<accession>K6WCW1</accession>
<evidence type="ECO:0000256" key="3">
    <source>
        <dbReference type="ARBA" id="ARBA00013190"/>
    </source>
</evidence>
<dbReference type="InterPro" id="IPR013154">
    <property type="entry name" value="ADH-like_N"/>
</dbReference>
<dbReference type="Proteomes" id="UP000008363">
    <property type="component" value="Unassembled WGS sequence"/>
</dbReference>
<evidence type="ECO:0000256" key="2">
    <source>
        <dbReference type="ARBA" id="ARBA00008072"/>
    </source>
</evidence>
<comment type="catalytic activity">
    <reaction evidence="9">
        <text>a primary alcohol + NAD(+) = an aldehyde + NADH + H(+)</text>
        <dbReference type="Rhea" id="RHEA:10736"/>
        <dbReference type="ChEBI" id="CHEBI:15378"/>
        <dbReference type="ChEBI" id="CHEBI:15734"/>
        <dbReference type="ChEBI" id="CHEBI:17478"/>
        <dbReference type="ChEBI" id="CHEBI:57540"/>
        <dbReference type="ChEBI" id="CHEBI:57945"/>
        <dbReference type="EC" id="1.1.1.1"/>
    </reaction>
</comment>
<protein>
    <recommendedName>
        <fullName evidence="3">alcohol dehydrogenase</fullName>
        <ecNumber evidence="3">1.1.1.1</ecNumber>
    </recommendedName>
</protein>
<comment type="cofactor">
    <cofactor evidence="1 10">
        <name>Zn(2+)</name>
        <dbReference type="ChEBI" id="CHEBI:29105"/>
    </cofactor>
</comment>
<dbReference type="PROSITE" id="PS00059">
    <property type="entry name" value="ADH_ZINC"/>
    <property type="match status" value="1"/>
</dbReference>
<dbReference type="InterPro" id="IPR036291">
    <property type="entry name" value="NAD(P)-bd_dom_sf"/>
</dbReference>
<dbReference type="Pfam" id="PF08240">
    <property type="entry name" value="ADH_N"/>
    <property type="match status" value="1"/>
</dbReference>
<dbReference type="PANTHER" id="PTHR43880:SF12">
    <property type="entry name" value="ALCOHOL DEHYDROGENASE CLASS-3"/>
    <property type="match status" value="1"/>
</dbReference>
<dbReference type="InterPro" id="IPR002328">
    <property type="entry name" value="ADH_Zn_CS"/>
</dbReference>
<proteinExistence type="inferred from homology"/>
<keyword evidence="5 10" id="KW-0862">Zinc</keyword>
<dbReference type="CDD" id="cd08279">
    <property type="entry name" value="Zn_ADH_class_III"/>
    <property type="match status" value="1"/>
</dbReference>
<feature type="domain" description="Enoyl reductase (ER)" evidence="11">
    <location>
        <begin position="12"/>
        <end position="368"/>
    </location>
</feature>
<dbReference type="RefSeq" id="WP_006335180.1">
    <property type="nucleotide sequence ID" value="NZ_BAHC01000137.1"/>
</dbReference>
<dbReference type="AlphaFoldDB" id="K6WCW1"/>
<dbReference type="PANTHER" id="PTHR43880">
    <property type="entry name" value="ALCOHOL DEHYDROGENASE"/>
    <property type="match status" value="1"/>
</dbReference>
<dbReference type="EMBL" id="BAHC01000137">
    <property type="protein sequence ID" value="GAB91576.1"/>
    <property type="molecule type" value="Genomic_DNA"/>
</dbReference>
<dbReference type="GO" id="GO:0005829">
    <property type="term" value="C:cytosol"/>
    <property type="evidence" value="ECO:0007669"/>
    <property type="project" value="TreeGrafter"/>
</dbReference>
<evidence type="ECO:0000256" key="6">
    <source>
        <dbReference type="ARBA" id="ARBA00023002"/>
    </source>
</evidence>
<reference evidence="12 13" key="1">
    <citation type="submission" date="2012-08" db="EMBL/GenBank/DDBJ databases">
        <title>Whole genome shotgun sequence of Gordonia rhizosphera NBRC 16068.</title>
        <authorList>
            <person name="Takarada H."/>
            <person name="Isaki S."/>
            <person name="Hosoyama A."/>
            <person name="Tsuchikane K."/>
            <person name="Katsumata H."/>
            <person name="Baba S."/>
            <person name="Ohji S."/>
            <person name="Yamazaki S."/>
            <person name="Fujita N."/>
        </authorList>
    </citation>
    <scope>NUCLEOTIDE SEQUENCE [LARGE SCALE GENOMIC DNA]</scope>
    <source>
        <strain evidence="12 13">NBRC 16068</strain>
    </source>
</reference>
<dbReference type="GO" id="GO:0004022">
    <property type="term" value="F:alcohol dehydrogenase (NAD+) activity"/>
    <property type="evidence" value="ECO:0007669"/>
    <property type="project" value="UniProtKB-EC"/>
</dbReference>
<evidence type="ECO:0000313" key="12">
    <source>
        <dbReference type="EMBL" id="GAB91576.1"/>
    </source>
</evidence>
<evidence type="ECO:0000256" key="4">
    <source>
        <dbReference type="ARBA" id="ARBA00022723"/>
    </source>
</evidence>
<evidence type="ECO:0000313" key="13">
    <source>
        <dbReference type="Proteomes" id="UP000008363"/>
    </source>
</evidence>
<name>K6WCW1_9ACTN</name>
<keyword evidence="13" id="KW-1185">Reference proteome</keyword>
<comment type="catalytic activity">
    <reaction evidence="8">
        <text>a secondary alcohol + NAD(+) = a ketone + NADH + H(+)</text>
        <dbReference type="Rhea" id="RHEA:10740"/>
        <dbReference type="ChEBI" id="CHEBI:15378"/>
        <dbReference type="ChEBI" id="CHEBI:17087"/>
        <dbReference type="ChEBI" id="CHEBI:35681"/>
        <dbReference type="ChEBI" id="CHEBI:57540"/>
        <dbReference type="ChEBI" id="CHEBI:57945"/>
        <dbReference type="EC" id="1.1.1.1"/>
    </reaction>
</comment>
<keyword evidence="4 10" id="KW-0479">Metal-binding</keyword>
<dbReference type="InterPro" id="IPR011032">
    <property type="entry name" value="GroES-like_sf"/>
</dbReference>
<dbReference type="GO" id="GO:0051903">
    <property type="term" value="F:S-(hydroxymethyl)glutathione dehydrogenase [NAD(P)+] activity"/>
    <property type="evidence" value="ECO:0007669"/>
    <property type="project" value="TreeGrafter"/>
</dbReference>
<dbReference type="GO" id="GO:0008270">
    <property type="term" value="F:zinc ion binding"/>
    <property type="evidence" value="ECO:0007669"/>
    <property type="project" value="InterPro"/>
</dbReference>
<dbReference type="SUPFAM" id="SSF50129">
    <property type="entry name" value="GroES-like"/>
    <property type="match status" value="2"/>
</dbReference>
<comment type="similarity">
    <text evidence="2 10">Belongs to the zinc-containing alcohol dehydrogenase family.</text>
</comment>
<dbReference type="NCBIfam" id="TIGR03989">
    <property type="entry name" value="Rxyl_3153"/>
    <property type="match status" value="1"/>
</dbReference>
<evidence type="ECO:0000256" key="9">
    <source>
        <dbReference type="ARBA" id="ARBA00049243"/>
    </source>
</evidence>
<keyword evidence="7" id="KW-0520">NAD</keyword>
<dbReference type="STRING" id="1108045.GORHZ_137_00160"/>
<keyword evidence="6" id="KW-0560">Oxidoreductase</keyword>